<dbReference type="AlphaFoldDB" id="A0A2T8KPK2"/>
<name>A0A2T8KPK2_9POAL</name>
<dbReference type="Proteomes" id="UP000243499">
    <property type="component" value="Chromosome 2"/>
</dbReference>
<evidence type="ECO:0000313" key="2">
    <source>
        <dbReference type="EMBL" id="PVH64123.1"/>
    </source>
</evidence>
<accession>A0A2T8KPK2</accession>
<dbReference type="EMBL" id="CM008047">
    <property type="protein sequence ID" value="PVH64123.1"/>
    <property type="molecule type" value="Genomic_DNA"/>
</dbReference>
<organism evidence="2">
    <name type="scientific">Panicum hallii</name>
    <dbReference type="NCBI Taxonomy" id="206008"/>
    <lineage>
        <taxon>Eukaryota</taxon>
        <taxon>Viridiplantae</taxon>
        <taxon>Streptophyta</taxon>
        <taxon>Embryophyta</taxon>
        <taxon>Tracheophyta</taxon>
        <taxon>Spermatophyta</taxon>
        <taxon>Magnoliopsida</taxon>
        <taxon>Liliopsida</taxon>
        <taxon>Poales</taxon>
        <taxon>Poaceae</taxon>
        <taxon>PACMAD clade</taxon>
        <taxon>Panicoideae</taxon>
        <taxon>Panicodae</taxon>
        <taxon>Paniceae</taxon>
        <taxon>Panicinae</taxon>
        <taxon>Panicum</taxon>
        <taxon>Panicum sect. Panicum</taxon>
    </lineage>
</organism>
<feature type="region of interest" description="Disordered" evidence="1">
    <location>
        <begin position="30"/>
        <end position="54"/>
    </location>
</feature>
<sequence length="134" mass="14539">MLAPSSQPRPRGSWTQCLSTDVRNGLVAVAQPTSEAEHGRAPEAGGGTDPSASHYIRHTHTCRLNPQECCHGRPGHPSHPPSDQIYAILYEIVNTFFASNDTILQLKESISLTVKSASRSTVTSWQCSLLLTTD</sequence>
<evidence type="ECO:0000256" key="1">
    <source>
        <dbReference type="SAM" id="MobiDB-lite"/>
    </source>
</evidence>
<reference evidence="2" key="1">
    <citation type="submission" date="2018-04" db="EMBL/GenBank/DDBJ databases">
        <title>WGS assembly of Panicum hallii.</title>
        <authorList>
            <person name="Lovell J."/>
            <person name="Jenkins J."/>
            <person name="Lowry D."/>
            <person name="Mamidi S."/>
            <person name="Sreedasyam A."/>
            <person name="Weng X."/>
            <person name="Barry K."/>
            <person name="Bonette J."/>
            <person name="Campitelli B."/>
            <person name="Daum C."/>
            <person name="Gordon S."/>
            <person name="Gould B."/>
            <person name="Lipzen A."/>
            <person name="Macqueen A."/>
            <person name="Palacio-Mejia J."/>
            <person name="Plott C."/>
            <person name="Shakirov E."/>
            <person name="Shu S."/>
            <person name="Yoshinaga Y."/>
            <person name="Zane M."/>
            <person name="Rokhsar D."/>
            <person name="Grimwood J."/>
            <person name="Schmutz J."/>
            <person name="Juenger T."/>
        </authorList>
    </citation>
    <scope>NUCLEOTIDE SEQUENCE [LARGE SCALE GENOMIC DNA]</scope>
    <source>
        <strain evidence="2">FIL2</strain>
    </source>
</reference>
<protein>
    <submittedName>
        <fullName evidence="2">Uncharacterized protein</fullName>
    </submittedName>
</protein>
<dbReference type="Gramene" id="PVH64123">
    <property type="protein sequence ID" value="PVH64123"/>
    <property type="gene ID" value="PAHAL_2G194300"/>
</dbReference>
<gene>
    <name evidence="2" type="ORF">PAHAL_2G194300</name>
</gene>
<proteinExistence type="predicted"/>